<reference evidence="2 3" key="1">
    <citation type="submission" date="2019-07" db="EMBL/GenBank/DDBJ databases">
        <title>Annotation for the trematode Paragonimus westermani.</title>
        <authorList>
            <person name="Choi Y.-J."/>
        </authorList>
    </citation>
    <scope>NUCLEOTIDE SEQUENCE [LARGE SCALE GENOMIC DNA]</scope>
    <source>
        <strain evidence="2">180907_Pwestermani</strain>
    </source>
</reference>
<keyword evidence="1" id="KW-0812">Transmembrane</keyword>
<evidence type="ECO:0000313" key="3">
    <source>
        <dbReference type="Proteomes" id="UP000699462"/>
    </source>
</evidence>
<organism evidence="2 3">
    <name type="scientific">Paragonimus westermani</name>
    <dbReference type="NCBI Taxonomy" id="34504"/>
    <lineage>
        <taxon>Eukaryota</taxon>
        <taxon>Metazoa</taxon>
        <taxon>Spiralia</taxon>
        <taxon>Lophotrochozoa</taxon>
        <taxon>Platyhelminthes</taxon>
        <taxon>Trematoda</taxon>
        <taxon>Digenea</taxon>
        <taxon>Plagiorchiida</taxon>
        <taxon>Troglotremata</taxon>
        <taxon>Troglotrematidae</taxon>
        <taxon>Paragonimus</taxon>
    </lineage>
</organism>
<keyword evidence="3" id="KW-1185">Reference proteome</keyword>
<evidence type="ECO:0000256" key="1">
    <source>
        <dbReference type="SAM" id="Phobius"/>
    </source>
</evidence>
<feature type="transmembrane region" description="Helical" evidence="1">
    <location>
        <begin position="261"/>
        <end position="282"/>
    </location>
</feature>
<keyword evidence="1" id="KW-0472">Membrane</keyword>
<comment type="caution">
    <text evidence="2">The sequence shown here is derived from an EMBL/GenBank/DDBJ whole genome shotgun (WGS) entry which is preliminary data.</text>
</comment>
<keyword evidence="1" id="KW-1133">Transmembrane helix</keyword>
<evidence type="ECO:0000313" key="2">
    <source>
        <dbReference type="EMBL" id="KAF8571703.1"/>
    </source>
</evidence>
<sequence>MRKTRIRDGCKRAFEAAMQPGTVRKLCGSVLALLVVTQGAAHLGRLLSQETLDYIGYYDNLILPVHLHARLVNVHVSRSAQRLNQYEVASLESETSRRLREAQFLLHQWTSWLNDIEQEQCRLLLAYKAAAQQVRTKIAAKLTRNPSLSKVKLPIHVLHNGAPQPGSAQTDWTNTALGSGPSISKPVDALVPRHCRLMLSERQIELEDARRLDAPYCPLRAVVPRLFKGYNASHYFEEVVRQSETWLLSARDYLSRTFYCLFIYVSVLILWNTIGSVLWFYLNRFNIIPKKVLFESDVSSWYPSREANQNF</sequence>
<protein>
    <submittedName>
        <fullName evidence="2">Uncharacterized protein</fullName>
    </submittedName>
</protein>
<dbReference type="OrthoDB" id="5965479at2759"/>
<proteinExistence type="predicted"/>
<dbReference type="AlphaFoldDB" id="A0A8T0DVE7"/>
<gene>
    <name evidence="2" type="ORF">P879_01754</name>
</gene>
<name>A0A8T0DVE7_9TREM</name>
<dbReference type="Proteomes" id="UP000699462">
    <property type="component" value="Unassembled WGS sequence"/>
</dbReference>
<dbReference type="EMBL" id="JTDF01000370">
    <property type="protein sequence ID" value="KAF8571703.1"/>
    <property type="molecule type" value="Genomic_DNA"/>
</dbReference>
<accession>A0A8T0DVE7</accession>